<organism evidence="6 7">
    <name type="scientific">Cyanidioschyzon merolae (strain NIES-3377 / 10D)</name>
    <name type="common">Unicellular red alga</name>
    <dbReference type="NCBI Taxonomy" id="280699"/>
    <lineage>
        <taxon>Eukaryota</taxon>
        <taxon>Rhodophyta</taxon>
        <taxon>Bangiophyceae</taxon>
        <taxon>Cyanidiales</taxon>
        <taxon>Cyanidiaceae</taxon>
        <taxon>Cyanidioschyzon</taxon>
    </lineage>
</organism>
<proteinExistence type="predicted"/>
<evidence type="ECO:0000256" key="4">
    <source>
        <dbReference type="SAM" id="MobiDB-lite"/>
    </source>
</evidence>
<dbReference type="SUPFAM" id="SSF48403">
    <property type="entry name" value="Ankyrin repeat"/>
    <property type="match status" value="1"/>
</dbReference>
<dbReference type="PROSITE" id="PS50097">
    <property type="entry name" value="BTB"/>
    <property type="match status" value="1"/>
</dbReference>
<dbReference type="InterPro" id="IPR036770">
    <property type="entry name" value="Ankyrin_rpt-contain_sf"/>
</dbReference>
<evidence type="ECO:0000313" key="7">
    <source>
        <dbReference type="Proteomes" id="UP000007014"/>
    </source>
</evidence>
<dbReference type="GO" id="GO:0000151">
    <property type="term" value="C:ubiquitin ligase complex"/>
    <property type="evidence" value="ECO:0007669"/>
    <property type="project" value="TreeGrafter"/>
</dbReference>
<dbReference type="InterPro" id="IPR011333">
    <property type="entry name" value="SKP1/BTB/POZ_sf"/>
</dbReference>
<dbReference type="HOGENOM" id="CLU_430471_0_0_1"/>
<dbReference type="InterPro" id="IPR000210">
    <property type="entry name" value="BTB/POZ_dom"/>
</dbReference>
<dbReference type="GeneID" id="16996080"/>
<dbReference type="Pfam" id="PF00651">
    <property type="entry name" value="BTB"/>
    <property type="match status" value="1"/>
</dbReference>
<dbReference type="Gene3D" id="1.25.40.20">
    <property type="entry name" value="Ankyrin repeat-containing domain"/>
    <property type="match status" value="1"/>
</dbReference>
<keyword evidence="1" id="KW-0677">Repeat</keyword>
<dbReference type="Gene3D" id="3.30.710.10">
    <property type="entry name" value="Potassium Channel Kv1.1, Chain A"/>
    <property type="match status" value="2"/>
</dbReference>
<dbReference type="Gramene" id="CMP151CT">
    <property type="protein sequence ID" value="CMP151CT"/>
    <property type="gene ID" value="CMP151C"/>
</dbReference>
<dbReference type="eggNOG" id="KOG0511">
    <property type="taxonomic scope" value="Eukaryota"/>
</dbReference>
<dbReference type="OrthoDB" id="684045at2759"/>
<dbReference type="STRING" id="280699.M1V646"/>
<dbReference type="PANTHER" id="PTHR46231:SF1">
    <property type="entry name" value="ANKYRIN REPEAT AND BTB_POZ DOMAIN-CONTAINING PROTEIN 1"/>
    <property type="match status" value="1"/>
</dbReference>
<evidence type="ECO:0000256" key="2">
    <source>
        <dbReference type="ARBA" id="ARBA00023043"/>
    </source>
</evidence>
<dbReference type="GO" id="GO:0005737">
    <property type="term" value="C:cytoplasm"/>
    <property type="evidence" value="ECO:0007669"/>
    <property type="project" value="TreeGrafter"/>
</dbReference>
<dbReference type="SMART" id="SM00248">
    <property type="entry name" value="ANK"/>
    <property type="match status" value="2"/>
</dbReference>
<dbReference type="KEGG" id="cme:CYME_CMP151C"/>
<keyword evidence="2 3" id="KW-0040">ANK repeat</keyword>
<dbReference type="Pfam" id="PF13637">
    <property type="entry name" value="Ank_4"/>
    <property type="match status" value="1"/>
</dbReference>
<dbReference type="PANTHER" id="PTHR46231">
    <property type="entry name" value="ANKYRIN REPEAT AND BTB/POZ DOMAIN-CONTAINING PROTEIN 1"/>
    <property type="match status" value="1"/>
</dbReference>
<sequence>MSRENGNNGQNGNTTDEEAFLVDERTMTVDGLPLHIWCRTPGNLAKVRALVERGADVNAVDEHDATPVYYCALTGNAPVLRFLLEAGAVLDPKTFVGERVLYAALTPEIKRLLLQYREQTLPSYTDALTEHLRAVLEGNENVGGHVDDDADVGFRLEGNRCIWAHRVVLAARSPVFEKILEKRTSPGKVLRLKHVSTDAFEAFLRYLYTSTVSVRVRHAEEFMTIAQRFHLDELAQEVDRQRQWLLRKREHKYEVVTHQRLEDLHINLFGASRVHRLEQDLEHLLSRTDNMPFVDVYVQVTCPGPTYEECSLLVYPAHWLFLRRAEYFRALRDFYRDRSSACAIVRIPSNISPFAFECVLHHMYHSSLPRNWREKALDCARLRREPCNHHAVDVDMNEFLVEIIAAADLLGYPHVKQSAASAMEINRINVFGLIYAAACYQSRALRAACVRILAEMLLDAVQPLLVPSVTAISCSATRVPEPGSIAEALVPHVDSQLRLPPADSRTRDSSIATSQESNHASQCSSIAAVSATDTCTMPSWQVLNQCPTHVVQVDRHATVFQRARDFIALRQVLSAVEFSEIMEDVREEALRLGLVHKFSSAVRDALGETLDCIVFEITDGLVLAEGSAERTTRHHA</sequence>
<name>M1V646_CYAM1</name>
<evidence type="ECO:0000256" key="3">
    <source>
        <dbReference type="PROSITE-ProRule" id="PRU00023"/>
    </source>
</evidence>
<reference evidence="6 7" key="2">
    <citation type="journal article" date="2007" name="BMC Biol.">
        <title>A 100%-complete sequence reveals unusually simple genomic features in the hot-spring red alga Cyanidioschyzon merolae.</title>
        <authorList>
            <person name="Nozaki H."/>
            <person name="Takano H."/>
            <person name="Misumi O."/>
            <person name="Terasawa K."/>
            <person name="Matsuzaki M."/>
            <person name="Maruyama S."/>
            <person name="Nishida K."/>
            <person name="Yagisawa F."/>
            <person name="Yoshida Y."/>
            <person name="Fujiwara T."/>
            <person name="Takio S."/>
            <person name="Tamura K."/>
            <person name="Chung S.J."/>
            <person name="Nakamura S."/>
            <person name="Kuroiwa H."/>
            <person name="Tanaka K."/>
            <person name="Sato N."/>
            <person name="Kuroiwa T."/>
        </authorList>
    </citation>
    <scope>NUCLEOTIDE SEQUENCE [LARGE SCALE GENOMIC DNA]</scope>
    <source>
        <strain evidence="6 7">10D</strain>
    </source>
</reference>
<feature type="repeat" description="ANK" evidence="3">
    <location>
        <begin position="63"/>
        <end position="95"/>
    </location>
</feature>
<dbReference type="RefSeq" id="XP_005537821.1">
    <property type="nucleotide sequence ID" value="XM_005537764.1"/>
</dbReference>
<evidence type="ECO:0000313" key="6">
    <source>
        <dbReference type="EMBL" id="BAM81785.1"/>
    </source>
</evidence>
<dbReference type="InterPro" id="IPR002110">
    <property type="entry name" value="Ankyrin_rpt"/>
</dbReference>
<dbReference type="CDD" id="cd18186">
    <property type="entry name" value="BTB_POZ_ZBTB_KLHL-like"/>
    <property type="match status" value="1"/>
</dbReference>
<evidence type="ECO:0000259" key="5">
    <source>
        <dbReference type="PROSITE" id="PS50097"/>
    </source>
</evidence>
<keyword evidence="7" id="KW-1185">Reference proteome</keyword>
<dbReference type="PROSITE" id="PS50088">
    <property type="entry name" value="ANK_REPEAT"/>
    <property type="match status" value="1"/>
</dbReference>
<evidence type="ECO:0000256" key="1">
    <source>
        <dbReference type="ARBA" id="ARBA00022737"/>
    </source>
</evidence>
<dbReference type="SUPFAM" id="SSF54695">
    <property type="entry name" value="POZ domain"/>
    <property type="match status" value="2"/>
</dbReference>
<accession>M1V646</accession>
<dbReference type="SMART" id="SM00225">
    <property type="entry name" value="BTB"/>
    <property type="match status" value="2"/>
</dbReference>
<dbReference type="AlphaFoldDB" id="M1V646"/>
<gene>
    <name evidence="6" type="ORF">CYME_CMP151C</name>
</gene>
<feature type="region of interest" description="Disordered" evidence="4">
    <location>
        <begin position="498"/>
        <end position="517"/>
    </location>
</feature>
<dbReference type="Proteomes" id="UP000007014">
    <property type="component" value="Chromosome 16"/>
</dbReference>
<protein>
    <recommendedName>
        <fullName evidence="5">BTB domain-containing protein</fullName>
    </recommendedName>
</protein>
<dbReference type="OMA" id="WENQETE"/>
<dbReference type="InterPro" id="IPR044515">
    <property type="entry name" value="ABTB1"/>
</dbReference>
<dbReference type="EMBL" id="AP006498">
    <property type="protein sequence ID" value="BAM81785.1"/>
    <property type="molecule type" value="Genomic_DNA"/>
</dbReference>
<reference evidence="6 7" key="1">
    <citation type="journal article" date="2004" name="Nature">
        <title>Genome sequence of the ultrasmall unicellular red alga Cyanidioschyzon merolae 10D.</title>
        <authorList>
            <person name="Matsuzaki M."/>
            <person name="Misumi O."/>
            <person name="Shin-i T."/>
            <person name="Maruyama S."/>
            <person name="Takahara M."/>
            <person name="Miyagishima S."/>
            <person name="Mori T."/>
            <person name="Nishida K."/>
            <person name="Yagisawa F."/>
            <person name="Nishida K."/>
            <person name="Yoshida Y."/>
            <person name="Nishimura Y."/>
            <person name="Nakao S."/>
            <person name="Kobayashi T."/>
            <person name="Momoyama Y."/>
            <person name="Higashiyama T."/>
            <person name="Minoda A."/>
            <person name="Sano M."/>
            <person name="Nomoto H."/>
            <person name="Oishi K."/>
            <person name="Hayashi H."/>
            <person name="Ohta F."/>
            <person name="Nishizaka S."/>
            <person name="Haga S."/>
            <person name="Miura S."/>
            <person name="Morishita T."/>
            <person name="Kabeya Y."/>
            <person name="Terasawa K."/>
            <person name="Suzuki Y."/>
            <person name="Ishii Y."/>
            <person name="Asakawa S."/>
            <person name="Takano H."/>
            <person name="Ohta N."/>
            <person name="Kuroiwa H."/>
            <person name="Tanaka K."/>
            <person name="Shimizu N."/>
            <person name="Sugano S."/>
            <person name="Sato N."/>
            <person name="Nozaki H."/>
            <person name="Ogasawara N."/>
            <person name="Kohara Y."/>
            <person name="Kuroiwa T."/>
        </authorList>
    </citation>
    <scope>NUCLEOTIDE SEQUENCE [LARGE SCALE GENOMIC DNA]</scope>
    <source>
        <strain evidence="6 7">10D</strain>
    </source>
</reference>
<feature type="domain" description="BTB" evidence="5">
    <location>
        <begin position="150"/>
        <end position="216"/>
    </location>
</feature>